<dbReference type="GO" id="GO:0007165">
    <property type="term" value="P:signal transduction"/>
    <property type="evidence" value="ECO:0007669"/>
    <property type="project" value="InterPro"/>
</dbReference>
<dbReference type="InterPro" id="IPR032308">
    <property type="entry name" value="TDBD"/>
</dbReference>
<dbReference type="Pfam" id="PF16136">
    <property type="entry name" value="NLS_NINJA_AFP"/>
    <property type="match status" value="1"/>
</dbReference>
<accession>A0A978UMP5</accession>
<dbReference type="EMBL" id="JAEACU010000010">
    <property type="protein sequence ID" value="KAH7516097.1"/>
    <property type="molecule type" value="Genomic_DNA"/>
</dbReference>
<feature type="compositionally biased region" description="Basic and acidic residues" evidence="5">
    <location>
        <begin position="115"/>
        <end position="128"/>
    </location>
</feature>
<evidence type="ECO:0000259" key="7">
    <source>
        <dbReference type="Pfam" id="PF16135"/>
    </source>
</evidence>
<evidence type="ECO:0000256" key="1">
    <source>
        <dbReference type="ARBA" id="ARBA00004123"/>
    </source>
</evidence>
<comment type="similarity">
    <text evidence="2 4">Belongs to the Ninja family.</text>
</comment>
<comment type="caution">
    <text evidence="8">The sequence shown here is derived from an EMBL/GenBank/DDBJ whole genome shotgun (WGS) entry which is preliminary data.</text>
</comment>
<evidence type="ECO:0000256" key="5">
    <source>
        <dbReference type="SAM" id="MobiDB-lite"/>
    </source>
</evidence>
<dbReference type="GO" id="GO:0009737">
    <property type="term" value="P:response to abscisic acid"/>
    <property type="evidence" value="ECO:0007669"/>
    <property type="project" value="TreeGrafter"/>
</dbReference>
<feature type="compositionally biased region" description="Basic and acidic residues" evidence="5">
    <location>
        <begin position="137"/>
        <end position="149"/>
    </location>
</feature>
<evidence type="ECO:0000313" key="8">
    <source>
        <dbReference type="EMBL" id="KAH7516097.1"/>
    </source>
</evidence>
<feature type="region of interest" description="Disordered" evidence="5">
    <location>
        <begin position="22"/>
        <end position="50"/>
    </location>
</feature>
<comment type="function">
    <text evidence="4">Acts as a negative regulator of abscisic acid (ABA) response.</text>
</comment>
<dbReference type="GO" id="GO:0045892">
    <property type="term" value="P:negative regulation of DNA-templated transcription"/>
    <property type="evidence" value="ECO:0007669"/>
    <property type="project" value="TreeGrafter"/>
</dbReference>
<dbReference type="InterPro" id="IPR012463">
    <property type="entry name" value="Ninja_motif"/>
</dbReference>
<dbReference type="PANTHER" id="PTHR31413">
    <property type="entry name" value="AFP HOMOLOG 2"/>
    <property type="match status" value="1"/>
</dbReference>
<feature type="region of interest" description="Disordered" evidence="5">
    <location>
        <begin position="389"/>
        <end position="424"/>
    </location>
</feature>
<dbReference type="GO" id="GO:0005634">
    <property type="term" value="C:nucleus"/>
    <property type="evidence" value="ECO:0007669"/>
    <property type="project" value="UniProtKB-SubCell"/>
</dbReference>
<dbReference type="AlphaFoldDB" id="A0A978UMP5"/>
<gene>
    <name evidence="8" type="ORF">FEM48_Zijuj10G0098700</name>
</gene>
<name>A0A978UMP5_ZIZJJ</name>
<feature type="compositionally biased region" description="Acidic residues" evidence="5">
    <location>
        <begin position="40"/>
        <end position="50"/>
    </location>
</feature>
<evidence type="ECO:0000259" key="6">
    <source>
        <dbReference type="Pfam" id="PF07897"/>
    </source>
</evidence>
<feature type="region of interest" description="Disordered" evidence="5">
    <location>
        <begin position="214"/>
        <end position="238"/>
    </location>
</feature>
<evidence type="ECO:0000313" key="9">
    <source>
        <dbReference type="Proteomes" id="UP000813462"/>
    </source>
</evidence>
<proteinExistence type="inferred from homology"/>
<dbReference type="PANTHER" id="PTHR31413:SF46">
    <property type="entry name" value="NINJA-FAMILY PROTEIN AFP1"/>
    <property type="match status" value="1"/>
</dbReference>
<sequence>MENISLEMEKYPRDLLQRFMISSSSSNVQQQQAGNKAAADADEEGDSEEVELNLGLSLGGRFGIDKDAKKKLIRSSSIAGTIPLIREEKATVSPPPVSYPSLIRTSSLPTETEEEWRKRKELQTLRRLEAKRRRSEKQRSSTRAERESSSLEEESQQQQQQQQGVVSNTMNSKVVPPFGSPTWAAAARQAVLGGGVGGGGGGGDVMSKGKVGFLGGQNTSQGSLESQGGSSSGMSDLESKPAQALRRLSLIILNPYDQLPSQFDRYHPVWIKFKLTKLLKAKYSNEFLTQVANQCGRWGNILGWLQLAVDLNYMILNTPMKCCEIESNVKGTEKVCFLLGRDEIYSWQLQGSSSCGEARSPASNQLLQERSNQDMLGSSGTKSVESAYRSLKLENPSKKPSTAENKGRESGMNTMEDMPCVFTKGDGPNGRRIEGILYRYGKGEEVRIMCVCHGKFLSPAEFVKHAGGSDVTNPLRHIVVNPSSTPFS</sequence>
<feature type="region of interest" description="Disordered" evidence="5">
    <location>
        <begin position="90"/>
        <end position="177"/>
    </location>
</feature>
<feature type="domain" description="Tify" evidence="7">
    <location>
        <begin position="447"/>
        <end position="480"/>
    </location>
</feature>
<comment type="subcellular location">
    <subcellularLocation>
        <location evidence="1 4">Nucleus</location>
    </subcellularLocation>
</comment>
<dbReference type="InterPro" id="IPR032310">
    <property type="entry name" value="NLS_NINJA_AFP-like"/>
</dbReference>
<feature type="domain" description="Ethylene-responsive binding factor-associated repression" evidence="6">
    <location>
        <begin position="45"/>
        <end position="80"/>
    </location>
</feature>
<evidence type="ECO:0000256" key="3">
    <source>
        <dbReference type="ARBA" id="ARBA00023242"/>
    </source>
</evidence>
<feature type="compositionally biased region" description="Low complexity" evidence="5">
    <location>
        <begin position="220"/>
        <end position="235"/>
    </location>
</feature>
<protein>
    <recommendedName>
        <fullName evidence="4">Ninja-family protein</fullName>
    </recommendedName>
    <alternativeName>
        <fullName evidence="4">ABI-binding protein</fullName>
    </alternativeName>
</protein>
<feature type="compositionally biased region" description="Low complexity" evidence="5">
    <location>
        <begin position="22"/>
        <end position="38"/>
    </location>
</feature>
<keyword evidence="3 4" id="KW-0539">Nucleus</keyword>
<dbReference type="Pfam" id="PF16135">
    <property type="entry name" value="TDBD"/>
    <property type="match status" value="1"/>
</dbReference>
<organism evidence="8 9">
    <name type="scientific">Ziziphus jujuba var. spinosa</name>
    <dbReference type="NCBI Taxonomy" id="714518"/>
    <lineage>
        <taxon>Eukaryota</taxon>
        <taxon>Viridiplantae</taxon>
        <taxon>Streptophyta</taxon>
        <taxon>Embryophyta</taxon>
        <taxon>Tracheophyta</taxon>
        <taxon>Spermatophyta</taxon>
        <taxon>Magnoliopsida</taxon>
        <taxon>eudicotyledons</taxon>
        <taxon>Gunneridae</taxon>
        <taxon>Pentapetalae</taxon>
        <taxon>rosids</taxon>
        <taxon>fabids</taxon>
        <taxon>Rosales</taxon>
        <taxon>Rhamnaceae</taxon>
        <taxon>Paliureae</taxon>
        <taxon>Ziziphus</taxon>
    </lineage>
</organism>
<reference evidence="8" key="1">
    <citation type="journal article" date="2021" name="Front. Plant Sci.">
        <title>Chromosome-Scale Genome Assembly for Chinese Sour Jujube and Insights Into Its Genome Evolution and Domestication Signature.</title>
        <authorList>
            <person name="Shen L.-Y."/>
            <person name="Luo H."/>
            <person name="Wang X.-L."/>
            <person name="Wang X.-M."/>
            <person name="Qiu X.-J."/>
            <person name="Liu H."/>
            <person name="Zhou S.-S."/>
            <person name="Jia K.-H."/>
            <person name="Nie S."/>
            <person name="Bao Y.-T."/>
            <person name="Zhang R.-G."/>
            <person name="Yun Q.-Z."/>
            <person name="Chai Y.-H."/>
            <person name="Lu J.-Y."/>
            <person name="Li Y."/>
            <person name="Zhao S.-W."/>
            <person name="Mao J.-F."/>
            <person name="Jia S.-G."/>
            <person name="Mao Y.-M."/>
        </authorList>
    </citation>
    <scope>NUCLEOTIDE SEQUENCE</scope>
    <source>
        <strain evidence="8">AT0</strain>
        <tissue evidence="8">Leaf</tissue>
    </source>
</reference>
<evidence type="ECO:0000256" key="4">
    <source>
        <dbReference type="RuleBase" id="RU369029"/>
    </source>
</evidence>
<evidence type="ECO:0000256" key="2">
    <source>
        <dbReference type="ARBA" id="ARBA00006081"/>
    </source>
</evidence>
<dbReference type="InterPro" id="IPR031307">
    <property type="entry name" value="Ninja_fam"/>
</dbReference>
<dbReference type="Proteomes" id="UP000813462">
    <property type="component" value="Unassembled WGS sequence"/>
</dbReference>
<dbReference type="Pfam" id="PF07897">
    <property type="entry name" value="EAR"/>
    <property type="match status" value="1"/>
</dbReference>